<proteinExistence type="predicted"/>
<dbReference type="EMBL" id="BPWL01000003">
    <property type="protein sequence ID" value="GJJ08858.1"/>
    <property type="molecule type" value="Genomic_DNA"/>
</dbReference>
<dbReference type="InterPro" id="IPR036188">
    <property type="entry name" value="FAD/NAD-bd_sf"/>
</dbReference>
<evidence type="ECO:0000313" key="2">
    <source>
        <dbReference type="EMBL" id="GJJ08858.1"/>
    </source>
</evidence>
<gene>
    <name evidence="2" type="ORF">Clacol_003078</name>
</gene>
<keyword evidence="3" id="KW-1185">Reference proteome</keyword>
<comment type="caution">
    <text evidence="2">The sequence shown here is derived from an EMBL/GenBank/DDBJ whole genome shotgun (WGS) entry which is preliminary data.</text>
</comment>
<dbReference type="Proteomes" id="UP001050691">
    <property type="component" value="Unassembled WGS sequence"/>
</dbReference>
<dbReference type="InterPro" id="IPR002937">
    <property type="entry name" value="Amino_oxidase"/>
</dbReference>
<evidence type="ECO:0000259" key="1">
    <source>
        <dbReference type="Pfam" id="PF01593"/>
    </source>
</evidence>
<dbReference type="Pfam" id="PF01593">
    <property type="entry name" value="Amino_oxidase"/>
    <property type="match status" value="1"/>
</dbReference>
<dbReference type="GO" id="GO:0016491">
    <property type="term" value="F:oxidoreductase activity"/>
    <property type="evidence" value="ECO:0007669"/>
    <property type="project" value="InterPro"/>
</dbReference>
<protein>
    <recommendedName>
        <fullName evidence="1">Amine oxidase domain-containing protein</fullName>
    </recommendedName>
</protein>
<dbReference type="Gene3D" id="3.50.50.60">
    <property type="entry name" value="FAD/NAD(P)-binding domain"/>
    <property type="match status" value="2"/>
</dbReference>
<organism evidence="2 3">
    <name type="scientific">Clathrus columnatus</name>
    <dbReference type="NCBI Taxonomy" id="1419009"/>
    <lineage>
        <taxon>Eukaryota</taxon>
        <taxon>Fungi</taxon>
        <taxon>Dikarya</taxon>
        <taxon>Basidiomycota</taxon>
        <taxon>Agaricomycotina</taxon>
        <taxon>Agaricomycetes</taxon>
        <taxon>Phallomycetidae</taxon>
        <taxon>Phallales</taxon>
        <taxon>Clathraceae</taxon>
        <taxon>Clathrus</taxon>
    </lineage>
</organism>
<evidence type="ECO:0000313" key="3">
    <source>
        <dbReference type="Proteomes" id="UP001050691"/>
    </source>
</evidence>
<dbReference type="PANTHER" id="PTHR43734">
    <property type="entry name" value="PHYTOENE DESATURASE"/>
    <property type="match status" value="1"/>
</dbReference>
<dbReference type="SUPFAM" id="SSF51905">
    <property type="entry name" value="FAD/NAD(P)-binding domain"/>
    <property type="match status" value="1"/>
</dbReference>
<dbReference type="AlphaFoldDB" id="A0AAV5A6L1"/>
<accession>A0AAV5A6L1</accession>
<feature type="domain" description="Amine oxidase" evidence="1">
    <location>
        <begin position="20"/>
        <end position="305"/>
    </location>
</feature>
<dbReference type="PANTHER" id="PTHR43734:SF1">
    <property type="entry name" value="PHYTOENE DESATURASE"/>
    <property type="match status" value="1"/>
</dbReference>
<reference evidence="2" key="1">
    <citation type="submission" date="2021-10" db="EMBL/GenBank/DDBJ databases">
        <title>De novo Genome Assembly of Clathrus columnatus (Basidiomycota, Fungi) Using Illumina and Nanopore Sequence Data.</title>
        <authorList>
            <person name="Ogiso-Tanaka E."/>
            <person name="Itagaki H."/>
            <person name="Hosoya T."/>
            <person name="Hosaka K."/>
        </authorList>
    </citation>
    <scope>NUCLEOTIDE SEQUENCE</scope>
    <source>
        <strain evidence="2">MO-923</strain>
    </source>
</reference>
<name>A0AAV5A6L1_9AGAM</name>
<sequence>MPSKLSNRPKAIIVEAGTGGIATAARLAKSGVDVLVVEKNDFTGGYYSEIYHNNYKFDRGPTLVILRDFLLWTLDDLRTSLDEEGLISHKCEPNYTVYFHDQKSVIMSTDNFMKKQLEKWESNLGYERFLKYLHEGSKRWEFSVKEILNTNFLTILSALRPRFLGQVVFQHVFDSMAAHSTFRSIHGHPTISLLNAFDERSLSLPFDAAGIFTFLQYSEFTDGIWYPQDGYYEIPKTLMRISERYGAVYRLSAPVDKVLVSDDGRATGVKLSSGETIDADIVVLNPDIKVISMIPFPIIPSIFRPIKARLGRDPYCSGLSFYWGMNRTILELGSNTIFLAENYRESFEDILKSHIMPNDPCFFITVPSRLDSTAAPEGKESVIVFIPIGGFGKDQEAEAVERARNFIIDTIQK</sequence>